<dbReference type="Gene3D" id="3.40.309.10">
    <property type="entry name" value="Aldehyde Dehydrogenase, Chain A, domain 2"/>
    <property type="match status" value="1"/>
</dbReference>
<dbReference type="Pfam" id="PF00171">
    <property type="entry name" value="Aldedh"/>
    <property type="match status" value="1"/>
</dbReference>
<dbReference type="InterPro" id="IPR016161">
    <property type="entry name" value="Ald_DH/histidinol_DH"/>
</dbReference>
<dbReference type="FunFam" id="3.40.605.10:FF:000026">
    <property type="entry name" value="Aldehyde dehydrogenase, putative"/>
    <property type="match status" value="1"/>
</dbReference>
<dbReference type="InterPro" id="IPR016162">
    <property type="entry name" value="Ald_DH_N"/>
</dbReference>
<proteinExistence type="inferred from homology"/>
<feature type="domain" description="Aldehyde dehydrogenase" evidence="3">
    <location>
        <begin position="17"/>
        <end position="117"/>
    </location>
</feature>
<gene>
    <name evidence="4" type="ORF">IV500_18545</name>
</gene>
<dbReference type="Proteomes" id="UP000655366">
    <property type="component" value="Unassembled WGS sequence"/>
</dbReference>
<dbReference type="SUPFAM" id="SSF53720">
    <property type="entry name" value="ALDH-like"/>
    <property type="match status" value="1"/>
</dbReference>
<dbReference type="InterPro" id="IPR016163">
    <property type="entry name" value="Ald_DH_C"/>
</dbReference>
<dbReference type="Gene3D" id="3.40.605.10">
    <property type="entry name" value="Aldehyde Dehydrogenase, Chain A, domain 1"/>
    <property type="match status" value="1"/>
</dbReference>
<accession>A0A931CSD7</accession>
<sequence length="129" mass="14522">MFEPYEDLHEVREFIDRGKTIARHEVFGPVLSVIPFDTEEEAIAMANDSDFGLASGVWTQNLGRAHRVAERIEAGTVWVNTYRVSQAQAPFGGVKQSGYGRERGLEAIEEYLTTKNVMINLTNEPDKSF</sequence>
<evidence type="ECO:0000256" key="2">
    <source>
        <dbReference type="ARBA" id="ARBA00023002"/>
    </source>
</evidence>
<comment type="caution">
    <text evidence="4">The sequence shown here is derived from an EMBL/GenBank/DDBJ whole genome shotgun (WGS) entry which is preliminary data.</text>
</comment>
<dbReference type="EMBL" id="JADNYM010000029">
    <property type="protein sequence ID" value="MBG0741366.1"/>
    <property type="molecule type" value="Genomic_DNA"/>
</dbReference>
<organism evidence="4 5">
    <name type="scientific">Arthrobacter terrae</name>
    <dbReference type="NCBI Taxonomy" id="2935737"/>
    <lineage>
        <taxon>Bacteria</taxon>
        <taxon>Bacillati</taxon>
        <taxon>Actinomycetota</taxon>
        <taxon>Actinomycetes</taxon>
        <taxon>Micrococcales</taxon>
        <taxon>Micrococcaceae</taxon>
        <taxon>Arthrobacter</taxon>
    </lineage>
</organism>
<name>A0A931CSD7_9MICC</name>
<evidence type="ECO:0000313" key="4">
    <source>
        <dbReference type="EMBL" id="MBG0741366.1"/>
    </source>
</evidence>
<dbReference type="PANTHER" id="PTHR11699">
    <property type="entry name" value="ALDEHYDE DEHYDROGENASE-RELATED"/>
    <property type="match status" value="1"/>
</dbReference>
<keyword evidence="5" id="KW-1185">Reference proteome</keyword>
<comment type="similarity">
    <text evidence="1">Belongs to the aldehyde dehydrogenase family.</text>
</comment>
<evidence type="ECO:0000256" key="1">
    <source>
        <dbReference type="ARBA" id="ARBA00009986"/>
    </source>
</evidence>
<evidence type="ECO:0000313" key="5">
    <source>
        <dbReference type="Proteomes" id="UP000655366"/>
    </source>
</evidence>
<dbReference type="GO" id="GO:0016620">
    <property type="term" value="F:oxidoreductase activity, acting on the aldehyde or oxo group of donors, NAD or NADP as acceptor"/>
    <property type="evidence" value="ECO:0007669"/>
    <property type="project" value="InterPro"/>
</dbReference>
<evidence type="ECO:0000259" key="3">
    <source>
        <dbReference type="Pfam" id="PF00171"/>
    </source>
</evidence>
<reference evidence="4 5" key="1">
    <citation type="submission" date="2020-11" db="EMBL/GenBank/DDBJ databases">
        <title>Arthrobacter antarcticus sp. nov., isolated from Antarctic Soil.</title>
        <authorList>
            <person name="Li J."/>
        </authorList>
    </citation>
    <scope>NUCLEOTIDE SEQUENCE [LARGE SCALE GENOMIC DNA]</scope>
    <source>
        <strain evidence="4 5">Z1-20</strain>
    </source>
</reference>
<dbReference type="RefSeq" id="WP_196398300.1">
    <property type="nucleotide sequence ID" value="NZ_JADNYM010000029.1"/>
</dbReference>
<keyword evidence="2" id="KW-0560">Oxidoreductase</keyword>
<dbReference type="InterPro" id="IPR015590">
    <property type="entry name" value="Aldehyde_DH_dom"/>
</dbReference>
<dbReference type="AlphaFoldDB" id="A0A931CSD7"/>
<protein>
    <submittedName>
        <fullName evidence="4">Aldehyde dehydrogenase family protein</fullName>
    </submittedName>
</protein>